<accession>A0AAD3STU5</accession>
<evidence type="ECO:0000313" key="2">
    <source>
        <dbReference type="Proteomes" id="UP001279734"/>
    </source>
</evidence>
<dbReference type="AlphaFoldDB" id="A0AAD3STU5"/>
<gene>
    <name evidence="1" type="ORF">Nepgr_019591</name>
</gene>
<protein>
    <submittedName>
        <fullName evidence="1">Uncharacterized protein</fullName>
    </submittedName>
</protein>
<comment type="caution">
    <text evidence="1">The sequence shown here is derived from an EMBL/GenBank/DDBJ whole genome shotgun (WGS) entry which is preliminary data.</text>
</comment>
<organism evidence="1 2">
    <name type="scientific">Nepenthes gracilis</name>
    <name type="common">Slender pitcher plant</name>
    <dbReference type="NCBI Taxonomy" id="150966"/>
    <lineage>
        <taxon>Eukaryota</taxon>
        <taxon>Viridiplantae</taxon>
        <taxon>Streptophyta</taxon>
        <taxon>Embryophyta</taxon>
        <taxon>Tracheophyta</taxon>
        <taxon>Spermatophyta</taxon>
        <taxon>Magnoliopsida</taxon>
        <taxon>eudicotyledons</taxon>
        <taxon>Gunneridae</taxon>
        <taxon>Pentapetalae</taxon>
        <taxon>Caryophyllales</taxon>
        <taxon>Nepenthaceae</taxon>
        <taxon>Nepenthes</taxon>
    </lineage>
</organism>
<sequence length="209" mass="21637">MLIHPSLPPRSPLEAKNIGPSSSLAVGLCGSKGDSISTVGLPPSNKLMDCGPQGSKMVCPNPLLITVGDVVFGTNALNPVSGPSSSASPPVSWASIVGQNQPQGLSVETCSISCLDSNSKDGHLAEPIQTVFSPSCFKVSTSGTKERLMSIVQSIDQCRSPCLDNIDSRIVPLGKLASQVPIGNVDSSPVEQQIGPPDSHPLYLGVRLL</sequence>
<reference evidence="1" key="1">
    <citation type="submission" date="2023-05" db="EMBL/GenBank/DDBJ databases">
        <title>Nepenthes gracilis genome sequencing.</title>
        <authorList>
            <person name="Fukushima K."/>
        </authorList>
    </citation>
    <scope>NUCLEOTIDE SEQUENCE</scope>
    <source>
        <strain evidence="1">SING2019-196</strain>
    </source>
</reference>
<dbReference type="EMBL" id="BSYO01000018">
    <property type="protein sequence ID" value="GMH17750.1"/>
    <property type="molecule type" value="Genomic_DNA"/>
</dbReference>
<dbReference type="Proteomes" id="UP001279734">
    <property type="component" value="Unassembled WGS sequence"/>
</dbReference>
<keyword evidence="2" id="KW-1185">Reference proteome</keyword>
<name>A0AAD3STU5_NEPGR</name>
<evidence type="ECO:0000313" key="1">
    <source>
        <dbReference type="EMBL" id="GMH17750.1"/>
    </source>
</evidence>
<proteinExistence type="predicted"/>